<evidence type="ECO:0000256" key="7">
    <source>
        <dbReference type="ARBA" id="ARBA00022840"/>
    </source>
</evidence>
<keyword evidence="5" id="KW-0547">Nucleotide-binding</keyword>
<evidence type="ECO:0000256" key="1">
    <source>
        <dbReference type="ARBA" id="ARBA00006479"/>
    </source>
</evidence>
<dbReference type="Pfam" id="PF00480">
    <property type="entry name" value="ROK"/>
    <property type="match status" value="1"/>
</dbReference>
<dbReference type="NCBIfam" id="TIGR00744">
    <property type="entry name" value="ROK_glcA_fam"/>
    <property type="match status" value="1"/>
</dbReference>
<gene>
    <name evidence="9" type="ORF">FB459_1694</name>
</gene>
<name>A0A542EG75_9MICO</name>
<dbReference type="InterPro" id="IPR004654">
    <property type="entry name" value="ROK_glcA"/>
</dbReference>
<accession>A0A542EG75</accession>
<dbReference type="AlphaFoldDB" id="A0A542EG75"/>
<keyword evidence="6 9" id="KW-0418">Kinase</keyword>
<dbReference type="InterPro" id="IPR049874">
    <property type="entry name" value="ROK_cs"/>
</dbReference>
<evidence type="ECO:0000256" key="3">
    <source>
        <dbReference type="ARBA" id="ARBA00014701"/>
    </source>
</evidence>
<dbReference type="GO" id="GO:0005524">
    <property type="term" value="F:ATP binding"/>
    <property type="evidence" value="ECO:0007669"/>
    <property type="project" value="UniProtKB-KW"/>
</dbReference>
<evidence type="ECO:0000313" key="10">
    <source>
        <dbReference type="Proteomes" id="UP000320806"/>
    </source>
</evidence>
<proteinExistence type="inferred from homology"/>
<sequence length="322" mass="32975">MTSVNSTRATIGIDIGGTKIAGGLIAPDGTILKRDRRDSPAENVDEIAATVADVISDLAEGEDVERAGVACAGYIDKSGTTVLFSPNLAWRDEPLKERLEKSVDVEVTIENDANAAAYGEFIHGAGHDVDDMVMITIGTGVGGGVIIDGELFRGSYGIAAEIGHMRVVPDGIRCGCGNRGCLESYGSGRALVREARALVAGGSPYTGGLADKCGGDARQLEGKHVTEAAQAGDPAAIELLADIGRWIGEGAASLTSVLDPARFVIGGGVADAGDLLLGPIRQAFGRQLTGRGHRPTATFEIAQLGNDAGMVGAAALVRPAKA</sequence>
<protein>
    <recommendedName>
        <fullName evidence="3">Glucokinase</fullName>
        <ecNumber evidence="2">2.7.1.2</ecNumber>
    </recommendedName>
    <alternativeName>
        <fullName evidence="8">Glucose kinase</fullName>
    </alternativeName>
</protein>
<dbReference type="InterPro" id="IPR043129">
    <property type="entry name" value="ATPase_NBD"/>
</dbReference>
<keyword evidence="4" id="KW-0808">Transferase</keyword>
<comment type="caution">
    <text evidence="9">The sequence shown here is derived from an EMBL/GenBank/DDBJ whole genome shotgun (WGS) entry which is preliminary data.</text>
</comment>
<dbReference type="Proteomes" id="UP000320806">
    <property type="component" value="Unassembled WGS sequence"/>
</dbReference>
<comment type="similarity">
    <text evidence="1">Belongs to the ROK (NagC/XylR) family.</text>
</comment>
<dbReference type="PANTHER" id="PTHR18964:SF173">
    <property type="entry name" value="GLUCOKINASE"/>
    <property type="match status" value="1"/>
</dbReference>
<evidence type="ECO:0000256" key="6">
    <source>
        <dbReference type="ARBA" id="ARBA00022777"/>
    </source>
</evidence>
<reference evidence="9 10" key="1">
    <citation type="submission" date="2019-06" db="EMBL/GenBank/DDBJ databases">
        <title>Sequencing the genomes of 1000 actinobacteria strains.</title>
        <authorList>
            <person name="Klenk H.-P."/>
        </authorList>
    </citation>
    <scope>NUCLEOTIDE SEQUENCE [LARGE SCALE GENOMIC DNA]</scope>
    <source>
        <strain evidence="9 10">DSM 19828</strain>
    </source>
</reference>
<evidence type="ECO:0000256" key="4">
    <source>
        <dbReference type="ARBA" id="ARBA00022679"/>
    </source>
</evidence>
<dbReference type="InterPro" id="IPR000600">
    <property type="entry name" value="ROK"/>
</dbReference>
<keyword evidence="7" id="KW-0067">ATP-binding</keyword>
<evidence type="ECO:0000256" key="5">
    <source>
        <dbReference type="ARBA" id="ARBA00022741"/>
    </source>
</evidence>
<evidence type="ECO:0000313" key="9">
    <source>
        <dbReference type="EMBL" id="TQJ14246.1"/>
    </source>
</evidence>
<dbReference type="GO" id="GO:0004340">
    <property type="term" value="F:glucokinase activity"/>
    <property type="evidence" value="ECO:0007669"/>
    <property type="project" value="UniProtKB-EC"/>
</dbReference>
<dbReference type="GO" id="GO:0005737">
    <property type="term" value="C:cytoplasm"/>
    <property type="evidence" value="ECO:0007669"/>
    <property type="project" value="InterPro"/>
</dbReference>
<dbReference type="PROSITE" id="PS01125">
    <property type="entry name" value="ROK"/>
    <property type="match status" value="1"/>
</dbReference>
<keyword evidence="10" id="KW-1185">Reference proteome</keyword>
<dbReference type="SUPFAM" id="SSF53067">
    <property type="entry name" value="Actin-like ATPase domain"/>
    <property type="match status" value="1"/>
</dbReference>
<organism evidence="9 10">
    <name type="scientific">Yimella lutea</name>
    <dbReference type="NCBI Taxonomy" id="587872"/>
    <lineage>
        <taxon>Bacteria</taxon>
        <taxon>Bacillati</taxon>
        <taxon>Actinomycetota</taxon>
        <taxon>Actinomycetes</taxon>
        <taxon>Micrococcales</taxon>
        <taxon>Dermacoccaceae</taxon>
        <taxon>Yimella</taxon>
    </lineage>
</organism>
<evidence type="ECO:0000256" key="8">
    <source>
        <dbReference type="ARBA" id="ARBA00032386"/>
    </source>
</evidence>
<dbReference type="PANTHER" id="PTHR18964">
    <property type="entry name" value="ROK (REPRESSOR, ORF, KINASE) FAMILY"/>
    <property type="match status" value="1"/>
</dbReference>
<dbReference type="Gene3D" id="3.30.420.40">
    <property type="match status" value="2"/>
</dbReference>
<dbReference type="OrthoDB" id="9810372at2"/>
<dbReference type="EC" id="2.7.1.2" evidence="2"/>
<dbReference type="GO" id="GO:0006096">
    <property type="term" value="P:glycolytic process"/>
    <property type="evidence" value="ECO:0007669"/>
    <property type="project" value="InterPro"/>
</dbReference>
<evidence type="ECO:0000256" key="2">
    <source>
        <dbReference type="ARBA" id="ARBA00012323"/>
    </source>
</evidence>
<dbReference type="EMBL" id="VFMO01000001">
    <property type="protein sequence ID" value="TQJ14246.1"/>
    <property type="molecule type" value="Genomic_DNA"/>
</dbReference>